<keyword evidence="6 9" id="KW-1133">Transmembrane helix</keyword>
<comment type="subcellular location">
    <subcellularLocation>
        <location evidence="1 9">Cell inner membrane</location>
        <topology evidence="1 9">Multi-pass membrane protein</topology>
    </subcellularLocation>
</comment>
<evidence type="ECO:0000256" key="5">
    <source>
        <dbReference type="ARBA" id="ARBA00022692"/>
    </source>
</evidence>
<accession>A0A4R6YRJ6</accession>
<organism evidence="11 12">
    <name type="scientific">Tahibacter aquaticus</name>
    <dbReference type="NCBI Taxonomy" id="520092"/>
    <lineage>
        <taxon>Bacteria</taxon>
        <taxon>Pseudomonadati</taxon>
        <taxon>Pseudomonadota</taxon>
        <taxon>Gammaproteobacteria</taxon>
        <taxon>Lysobacterales</taxon>
        <taxon>Rhodanobacteraceae</taxon>
        <taxon>Tahibacter</taxon>
    </lineage>
</organism>
<keyword evidence="5 9" id="KW-0812">Transmembrane</keyword>
<name>A0A4R6YRJ6_9GAMM</name>
<comment type="subunit">
    <text evidence="9">The complex comprises the extracytoplasmic solute receptor protein and the two transmembrane proteins.</text>
</comment>
<evidence type="ECO:0000256" key="9">
    <source>
        <dbReference type="RuleBase" id="RU369079"/>
    </source>
</evidence>
<dbReference type="Proteomes" id="UP000295293">
    <property type="component" value="Unassembled WGS sequence"/>
</dbReference>
<evidence type="ECO:0000256" key="1">
    <source>
        <dbReference type="ARBA" id="ARBA00004429"/>
    </source>
</evidence>
<comment type="function">
    <text evidence="9">Part of the tripartite ATP-independent periplasmic (TRAP) transport system.</text>
</comment>
<feature type="transmembrane region" description="Helical" evidence="9">
    <location>
        <begin position="90"/>
        <end position="108"/>
    </location>
</feature>
<feature type="transmembrane region" description="Helical" evidence="9">
    <location>
        <begin position="128"/>
        <end position="150"/>
    </location>
</feature>
<dbReference type="InterPro" id="IPR007387">
    <property type="entry name" value="TRAP_DctQ"/>
</dbReference>
<sequence length="167" mass="18447">MNSAFQRNLALLHRFEDWLLTALVVFMVLLAGAQILLRNVFDSGFAWAEPLLRALVLWSAMLGAVIATREDQHIGLDFIGRWVSGVKLRIARFIALTFAAVLCGLMAWHSWALVQLDLEGGTEGVLGISAWMLELILPLGFGLMALRFLIRSVLPPKSHELLPEAGA</sequence>
<dbReference type="PANTHER" id="PTHR35011:SF2">
    <property type="entry name" value="2,3-DIKETO-L-GULONATE TRAP TRANSPORTER SMALL PERMEASE PROTEIN YIAM"/>
    <property type="match status" value="1"/>
</dbReference>
<keyword evidence="3" id="KW-1003">Cell membrane</keyword>
<protein>
    <recommendedName>
        <fullName evidence="9">TRAP transporter small permease protein</fullName>
    </recommendedName>
</protein>
<evidence type="ECO:0000256" key="8">
    <source>
        <dbReference type="ARBA" id="ARBA00038436"/>
    </source>
</evidence>
<dbReference type="GO" id="GO:0015740">
    <property type="term" value="P:C4-dicarboxylate transport"/>
    <property type="evidence" value="ECO:0007669"/>
    <property type="project" value="TreeGrafter"/>
</dbReference>
<dbReference type="EMBL" id="SNZH01000012">
    <property type="protein sequence ID" value="TDR40699.1"/>
    <property type="molecule type" value="Genomic_DNA"/>
</dbReference>
<dbReference type="GO" id="GO:0022857">
    <property type="term" value="F:transmembrane transporter activity"/>
    <property type="evidence" value="ECO:0007669"/>
    <property type="project" value="UniProtKB-UniRule"/>
</dbReference>
<proteinExistence type="inferred from homology"/>
<evidence type="ECO:0000313" key="11">
    <source>
        <dbReference type="EMBL" id="TDR40699.1"/>
    </source>
</evidence>
<keyword evidence="2 9" id="KW-0813">Transport</keyword>
<comment type="caution">
    <text evidence="11">The sequence shown here is derived from an EMBL/GenBank/DDBJ whole genome shotgun (WGS) entry which is preliminary data.</text>
</comment>
<keyword evidence="7 9" id="KW-0472">Membrane</keyword>
<evidence type="ECO:0000313" key="12">
    <source>
        <dbReference type="Proteomes" id="UP000295293"/>
    </source>
</evidence>
<dbReference type="GO" id="GO:0005886">
    <property type="term" value="C:plasma membrane"/>
    <property type="evidence" value="ECO:0007669"/>
    <property type="project" value="UniProtKB-SubCell"/>
</dbReference>
<evidence type="ECO:0000256" key="2">
    <source>
        <dbReference type="ARBA" id="ARBA00022448"/>
    </source>
</evidence>
<evidence type="ECO:0000256" key="6">
    <source>
        <dbReference type="ARBA" id="ARBA00022989"/>
    </source>
</evidence>
<keyword evidence="12" id="KW-1185">Reference proteome</keyword>
<reference evidence="11 12" key="1">
    <citation type="submission" date="2019-03" db="EMBL/GenBank/DDBJ databases">
        <title>Genomic Encyclopedia of Type Strains, Phase IV (KMG-IV): sequencing the most valuable type-strain genomes for metagenomic binning, comparative biology and taxonomic classification.</title>
        <authorList>
            <person name="Goeker M."/>
        </authorList>
    </citation>
    <scope>NUCLEOTIDE SEQUENCE [LARGE SCALE GENOMIC DNA]</scope>
    <source>
        <strain evidence="11 12">DSM 21667</strain>
    </source>
</reference>
<gene>
    <name evidence="11" type="ORF">DFR29_11213</name>
</gene>
<feature type="domain" description="Tripartite ATP-independent periplasmic transporters DctQ component" evidence="10">
    <location>
        <begin position="27"/>
        <end position="152"/>
    </location>
</feature>
<dbReference type="AlphaFoldDB" id="A0A4R6YRJ6"/>
<dbReference type="Pfam" id="PF04290">
    <property type="entry name" value="DctQ"/>
    <property type="match status" value="1"/>
</dbReference>
<evidence type="ECO:0000256" key="3">
    <source>
        <dbReference type="ARBA" id="ARBA00022475"/>
    </source>
</evidence>
<dbReference type="InterPro" id="IPR055348">
    <property type="entry name" value="DctQ"/>
</dbReference>
<comment type="caution">
    <text evidence="9">Lacks conserved residue(s) required for the propagation of feature annotation.</text>
</comment>
<dbReference type="PANTHER" id="PTHR35011">
    <property type="entry name" value="2,3-DIKETO-L-GULONATE TRAP TRANSPORTER SMALL PERMEASE PROTEIN YIAM"/>
    <property type="match status" value="1"/>
</dbReference>
<evidence type="ECO:0000259" key="10">
    <source>
        <dbReference type="Pfam" id="PF04290"/>
    </source>
</evidence>
<comment type="similarity">
    <text evidence="8 9">Belongs to the TRAP transporter small permease family.</text>
</comment>
<evidence type="ECO:0000256" key="7">
    <source>
        <dbReference type="ARBA" id="ARBA00023136"/>
    </source>
</evidence>
<feature type="transmembrane region" description="Helical" evidence="9">
    <location>
        <begin position="18"/>
        <end position="38"/>
    </location>
</feature>
<evidence type="ECO:0000256" key="4">
    <source>
        <dbReference type="ARBA" id="ARBA00022519"/>
    </source>
</evidence>
<keyword evidence="4 9" id="KW-0997">Cell inner membrane</keyword>
<dbReference type="RefSeq" id="WP_166654191.1">
    <property type="nucleotide sequence ID" value="NZ_SNZH01000012.1"/>
</dbReference>